<accession>A0A6L8LSK2</accession>
<dbReference type="AlphaFoldDB" id="A0A6L8LSK2"/>
<dbReference type="Gene3D" id="2.10.109.10">
    <property type="entry name" value="Umud Fragment, subunit A"/>
    <property type="match status" value="1"/>
</dbReference>
<protein>
    <recommendedName>
        <fullName evidence="1">HTH cro/C1-type domain-containing protein</fullName>
    </recommendedName>
</protein>
<evidence type="ECO:0000313" key="3">
    <source>
        <dbReference type="Proteomes" id="UP000478571"/>
    </source>
</evidence>
<sequence length="211" mass="23853">MKMTQGERIRTARNLSGLTRQHILDKYGLNTNTLQSWELGRNKLSAKGAKKLAEVFESEGMKISQEWLLYGEGLPPQTKFFAAEEERYQASISEDEAIQNEINFFRNNNKNSIVKIVLDDSMEPTFQRQSYVGGVLISNTDHELFVGKNCIVETSTGDTVIRRVHQAIKTRTYNLSSINPCTSSDVPIIYNATIISIAPIIWHRTKLGSIL</sequence>
<feature type="domain" description="HTH cro/C1-type" evidence="1">
    <location>
        <begin position="9"/>
        <end position="68"/>
    </location>
</feature>
<name>A0A6L8LSK2_9VIBR</name>
<organism evidence="2 3">
    <name type="scientific">Vibrio tetraodonis subsp. pristinus</name>
    <dbReference type="NCBI Taxonomy" id="2695891"/>
    <lineage>
        <taxon>Bacteria</taxon>
        <taxon>Pseudomonadati</taxon>
        <taxon>Pseudomonadota</taxon>
        <taxon>Gammaproteobacteria</taxon>
        <taxon>Vibrionales</taxon>
        <taxon>Vibrionaceae</taxon>
        <taxon>Vibrio</taxon>
    </lineage>
</organism>
<reference evidence="2 3" key="1">
    <citation type="submission" date="2020-01" db="EMBL/GenBank/DDBJ databases">
        <title>Draft Genome Sequence of Vibrio sp. strain OCN044, Isolated from a Healthy Coral at Palmyra Atoll.</title>
        <authorList>
            <person name="Videau P."/>
            <person name="Loughran R."/>
            <person name="Esquivel A."/>
            <person name="Deadmond M."/>
            <person name="Paddock B.E."/>
            <person name="Saw J.H."/>
            <person name="Ushijima B."/>
        </authorList>
    </citation>
    <scope>NUCLEOTIDE SEQUENCE [LARGE SCALE GENOMIC DNA]</scope>
    <source>
        <strain evidence="2 3">OCN044</strain>
    </source>
</reference>
<dbReference type="PROSITE" id="PS50943">
    <property type="entry name" value="HTH_CROC1"/>
    <property type="match status" value="1"/>
</dbReference>
<evidence type="ECO:0000259" key="1">
    <source>
        <dbReference type="PROSITE" id="PS50943"/>
    </source>
</evidence>
<dbReference type="Proteomes" id="UP000478571">
    <property type="component" value="Unassembled WGS sequence"/>
</dbReference>
<dbReference type="CDD" id="cd00093">
    <property type="entry name" value="HTH_XRE"/>
    <property type="match status" value="1"/>
</dbReference>
<dbReference type="SUPFAM" id="SSF47413">
    <property type="entry name" value="lambda repressor-like DNA-binding domains"/>
    <property type="match status" value="1"/>
</dbReference>
<proteinExistence type="predicted"/>
<dbReference type="RefSeq" id="WP_160928510.1">
    <property type="nucleotide sequence ID" value="NZ_WWEU01000002.1"/>
</dbReference>
<dbReference type="Gene3D" id="1.10.260.40">
    <property type="entry name" value="lambda repressor-like DNA-binding domains"/>
    <property type="match status" value="1"/>
</dbReference>
<evidence type="ECO:0000313" key="2">
    <source>
        <dbReference type="EMBL" id="MYM59071.1"/>
    </source>
</evidence>
<keyword evidence="3" id="KW-1185">Reference proteome</keyword>
<dbReference type="EMBL" id="WWEU01000002">
    <property type="protein sequence ID" value="MYM59071.1"/>
    <property type="molecule type" value="Genomic_DNA"/>
</dbReference>
<comment type="caution">
    <text evidence="2">The sequence shown here is derived from an EMBL/GenBank/DDBJ whole genome shotgun (WGS) entry which is preliminary data.</text>
</comment>
<gene>
    <name evidence="2" type="ORF">GTG28_07530</name>
</gene>
<dbReference type="InterPro" id="IPR001387">
    <property type="entry name" value="Cro/C1-type_HTH"/>
</dbReference>
<dbReference type="CDD" id="cd06462">
    <property type="entry name" value="Peptidase_S24_S26"/>
    <property type="match status" value="1"/>
</dbReference>
<dbReference type="GO" id="GO:0003677">
    <property type="term" value="F:DNA binding"/>
    <property type="evidence" value="ECO:0007669"/>
    <property type="project" value="InterPro"/>
</dbReference>
<dbReference type="InterPro" id="IPR010982">
    <property type="entry name" value="Lambda_DNA-bd_dom_sf"/>
</dbReference>